<name>A0A8T0FY41_ARGBR</name>
<organism evidence="1 2">
    <name type="scientific">Argiope bruennichi</name>
    <name type="common">Wasp spider</name>
    <name type="synonym">Aranea bruennichi</name>
    <dbReference type="NCBI Taxonomy" id="94029"/>
    <lineage>
        <taxon>Eukaryota</taxon>
        <taxon>Metazoa</taxon>
        <taxon>Ecdysozoa</taxon>
        <taxon>Arthropoda</taxon>
        <taxon>Chelicerata</taxon>
        <taxon>Arachnida</taxon>
        <taxon>Araneae</taxon>
        <taxon>Araneomorphae</taxon>
        <taxon>Entelegynae</taxon>
        <taxon>Araneoidea</taxon>
        <taxon>Araneidae</taxon>
        <taxon>Argiope</taxon>
    </lineage>
</organism>
<gene>
    <name evidence="1" type="ORF">HNY73_001797</name>
</gene>
<evidence type="ECO:0000313" key="2">
    <source>
        <dbReference type="Proteomes" id="UP000807504"/>
    </source>
</evidence>
<dbReference type="EMBL" id="JABXBU010000002">
    <property type="protein sequence ID" value="KAF8793753.1"/>
    <property type="molecule type" value="Genomic_DNA"/>
</dbReference>
<accession>A0A8T0FY41</accession>
<dbReference type="AlphaFoldDB" id="A0A8T0FY41"/>
<keyword evidence="2" id="KW-1185">Reference proteome</keyword>
<proteinExistence type="predicted"/>
<reference evidence="1" key="1">
    <citation type="journal article" date="2020" name="bioRxiv">
        <title>Chromosome-level reference genome of the European wasp spider Argiope bruennichi: a resource for studies on range expansion and evolutionary adaptation.</title>
        <authorList>
            <person name="Sheffer M.M."/>
            <person name="Hoppe A."/>
            <person name="Krehenwinkel H."/>
            <person name="Uhl G."/>
            <person name="Kuss A.W."/>
            <person name="Jensen L."/>
            <person name="Jensen C."/>
            <person name="Gillespie R.G."/>
            <person name="Hoff K.J."/>
            <person name="Prost S."/>
        </authorList>
    </citation>
    <scope>NUCLEOTIDE SEQUENCE</scope>
</reference>
<sequence>MLLPWQDSLCTNRKKFSLTNLNYRRDITITIAKLRTGHLKGMIIMPDGSRLYGEFRHCPDVQLDPEHIFSCRSIFSVYGECRYCPYVQLDPEHIFRWLSIIAALFKIDIDCTRNIHYSDKAEDVGRAIQHAFGPI</sequence>
<comment type="caution">
    <text evidence="1">The sequence shown here is derived from an EMBL/GenBank/DDBJ whole genome shotgun (WGS) entry which is preliminary data.</text>
</comment>
<evidence type="ECO:0000313" key="1">
    <source>
        <dbReference type="EMBL" id="KAF8793753.1"/>
    </source>
</evidence>
<dbReference type="Proteomes" id="UP000807504">
    <property type="component" value="Unassembled WGS sequence"/>
</dbReference>
<reference evidence="1" key="2">
    <citation type="submission" date="2020-06" db="EMBL/GenBank/DDBJ databases">
        <authorList>
            <person name="Sheffer M."/>
        </authorList>
    </citation>
    <scope>NUCLEOTIDE SEQUENCE</scope>
</reference>
<protein>
    <submittedName>
        <fullName evidence="1">Uncharacterized protein</fullName>
    </submittedName>
</protein>